<dbReference type="AlphaFoldDB" id="A0AA40BZ92"/>
<dbReference type="EMBL" id="JAULSU010000004">
    <property type="protein sequence ID" value="KAK0619237.1"/>
    <property type="molecule type" value="Genomic_DNA"/>
</dbReference>
<dbReference type="InterPro" id="IPR036544">
    <property type="entry name" value="QCR7_sf"/>
</dbReference>
<dbReference type="Pfam" id="PF02271">
    <property type="entry name" value="UCR_14kD"/>
    <property type="match status" value="1"/>
</dbReference>
<evidence type="ECO:0000256" key="5">
    <source>
        <dbReference type="ARBA" id="ARBA00022792"/>
    </source>
</evidence>
<dbReference type="PANTHER" id="PTHR12022">
    <property type="entry name" value="UBIQUINOL-CYTOCHROME C REDUCTASE COMPLEX 14 KD PROTEIN"/>
    <property type="match status" value="1"/>
</dbReference>
<dbReference type="InterPro" id="IPR003197">
    <property type="entry name" value="QCR7"/>
</dbReference>
<evidence type="ECO:0000256" key="6">
    <source>
        <dbReference type="ARBA" id="ARBA00022982"/>
    </source>
</evidence>
<accession>A0AA40BZ92</accession>
<keyword evidence="8 9" id="KW-0472">Membrane</keyword>
<comment type="similarity">
    <text evidence="2 9">Belongs to the UQCRB/QCR7 family.</text>
</comment>
<keyword evidence="7 9" id="KW-0496">Mitochondrion</keyword>
<keyword evidence="3 9" id="KW-0813">Transport</keyword>
<dbReference type="PIRSF" id="PIRSF000022">
    <property type="entry name" value="Bc1_14K"/>
    <property type="match status" value="1"/>
</dbReference>
<keyword evidence="6 9" id="KW-0249">Electron transport</keyword>
<evidence type="ECO:0000256" key="9">
    <source>
        <dbReference type="PIRNR" id="PIRNR000022"/>
    </source>
</evidence>
<dbReference type="Proteomes" id="UP001175000">
    <property type="component" value="Unassembled WGS sequence"/>
</dbReference>
<dbReference type="Gene3D" id="1.10.1090.10">
    <property type="entry name" value="Cytochrome b-c1 complex subunit 7"/>
    <property type="match status" value="1"/>
</dbReference>
<evidence type="ECO:0000313" key="11">
    <source>
        <dbReference type="Proteomes" id="UP001175000"/>
    </source>
</evidence>
<evidence type="ECO:0000313" key="10">
    <source>
        <dbReference type="EMBL" id="KAK0619237.1"/>
    </source>
</evidence>
<evidence type="ECO:0000256" key="8">
    <source>
        <dbReference type="ARBA" id="ARBA00023136"/>
    </source>
</evidence>
<organism evidence="10 11">
    <name type="scientific">Immersiella caudata</name>
    <dbReference type="NCBI Taxonomy" id="314043"/>
    <lineage>
        <taxon>Eukaryota</taxon>
        <taxon>Fungi</taxon>
        <taxon>Dikarya</taxon>
        <taxon>Ascomycota</taxon>
        <taxon>Pezizomycotina</taxon>
        <taxon>Sordariomycetes</taxon>
        <taxon>Sordariomycetidae</taxon>
        <taxon>Sordariales</taxon>
        <taxon>Lasiosphaeriaceae</taxon>
        <taxon>Immersiella</taxon>
    </lineage>
</organism>
<comment type="subcellular location">
    <subcellularLocation>
        <location evidence="1">Mitochondrion inner membrane</location>
        <topology evidence="1">Peripheral membrane protein</topology>
        <orientation evidence="1">Matrix side</orientation>
    </subcellularLocation>
</comment>
<evidence type="ECO:0000256" key="1">
    <source>
        <dbReference type="ARBA" id="ARBA00004443"/>
    </source>
</evidence>
<comment type="function">
    <text evidence="9">Component of the ubiquinol-cytochrome c oxidoreductase, a multisubunit transmembrane complex that is part of the mitochondrial electron transport chain which drives oxidative phosphorylation.</text>
</comment>
<dbReference type="FunFam" id="1.10.1090.10:FF:000001">
    <property type="entry name" value="Cytochrome b-c1 complex subunit 7"/>
    <property type="match status" value="1"/>
</dbReference>
<dbReference type="GO" id="GO:0005743">
    <property type="term" value="C:mitochondrial inner membrane"/>
    <property type="evidence" value="ECO:0007669"/>
    <property type="project" value="UniProtKB-SubCell"/>
</dbReference>
<dbReference type="PANTHER" id="PTHR12022:SF0">
    <property type="entry name" value="CYTOCHROME B-C1 COMPLEX SUBUNIT 7"/>
    <property type="match status" value="1"/>
</dbReference>
<keyword evidence="4 9" id="KW-0679">Respiratory chain</keyword>
<keyword evidence="5 9" id="KW-0999">Mitochondrion inner membrane</keyword>
<evidence type="ECO:0000256" key="2">
    <source>
        <dbReference type="ARBA" id="ARBA00008554"/>
    </source>
</evidence>
<dbReference type="GO" id="GO:0045275">
    <property type="term" value="C:respiratory chain complex III"/>
    <property type="evidence" value="ECO:0007669"/>
    <property type="project" value="InterPro"/>
</dbReference>
<comment type="caution">
    <text evidence="10">The sequence shown here is derived from an EMBL/GenBank/DDBJ whole genome shotgun (WGS) entry which is preliminary data.</text>
</comment>
<keyword evidence="11" id="KW-1185">Reference proteome</keyword>
<evidence type="ECO:0000256" key="7">
    <source>
        <dbReference type="ARBA" id="ARBA00023128"/>
    </source>
</evidence>
<reference evidence="10" key="1">
    <citation type="submission" date="2023-06" db="EMBL/GenBank/DDBJ databases">
        <title>Genome-scale phylogeny and comparative genomics of the fungal order Sordariales.</title>
        <authorList>
            <consortium name="Lawrence Berkeley National Laboratory"/>
            <person name="Hensen N."/>
            <person name="Bonometti L."/>
            <person name="Westerberg I."/>
            <person name="Brannstrom I.O."/>
            <person name="Guillou S."/>
            <person name="Cros-Aarteil S."/>
            <person name="Calhoun S."/>
            <person name="Haridas S."/>
            <person name="Kuo A."/>
            <person name="Mondo S."/>
            <person name="Pangilinan J."/>
            <person name="Riley R."/>
            <person name="Labutti K."/>
            <person name="Andreopoulos B."/>
            <person name="Lipzen A."/>
            <person name="Chen C."/>
            <person name="Yanf M."/>
            <person name="Daum C."/>
            <person name="Ng V."/>
            <person name="Clum A."/>
            <person name="Steindorff A."/>
            <person name="Ohm R."/>
            <person name="Martin F."/>
            <person name="Silar P."/>
            <person name="Natvig D."/>
            <person name="Lalanne C."/>
            <person name="Gautier V."/>
            <person name="Ament-Velasquez S.L."/>
            <person name="Kruys A."/>
            <person name="Hutchinson M.I."/>
            <person name="Powell A.J."/>
            <person name="Barry K."/>
            <person name="Miller A.N."/>
            <person name="Grigoriev I.V."/>
            <person name="Debuchy R."/>
            <person name="Gladieux P."/>
            <person name="Thoren M.H."/>
            <person name="Johannesson H."/>
        </authorList>
    </citation>
    <scope>NUCLEOTIDE SEQUENCE</scope>
    <source>
        <strain evidence="10">CBS 606.72</strain>
    </source>
</reference>
<evidence type="ECO:0000256" key="4">
    <source>
        <dbReference type="ARBA" id="ARBA00022660"/>
    </source>
</evidence>
<evidence type="ECO:0000256" key="3">
    <source>
        <dbReference type="ARBA" id="ARBA00022448"/>
    </source>
</evidence>
<protein>
    <recommendedName>
        <fullName evidence="9">Cytochrome b-c1 complex subunit 7</fullName>
    </recommendedName>
</protein>
<name>A0AA40BZ92_9PEZI</name>
<proteinExistence type="inferred from homology"/>
<gene>
    <name evidence="10" type="ORF">B0T14DRAFT_566119</name>
</gene>
<dbReference type="GO" id="GO:0006122">
    <property type="term" value="P:mitochondrial electron transport, ubiquinol to cytochrome c"/>
    <property type="evidence" value="ECO:0007669"/>
    <property type="project" value="InterPro"/>
</dbReference>
<sequence length="124" mass="14322">MPALSAAPFISARPWLKKLVLPFANWYANAAGYRKIGLRADDLISEENENVLLALKRLPAKESYDRIYRIRRATQLSIQHKLLPKAEWTKPEEDVPYLVPLLVQIEAEKKEIEQLDTLSVMKKH</sequence>
<dbReference type="SUPFAM" id="SSF81524">
    <property type="entry name" value="14 kDa protein of cytochrome bc1 complex (Ubiquinol-cytochrome c reductase)"/>
    <property type="match status" value="1"/>
</dbReference>